<dbReference type="Proteomes" id="UP000054466">
    <property type="component" value="Unassembled WGS sequence"/>
</dbReference>
<evidence type="ECO:0000313" key="1">
    <source>
        <dbReference type="EMBL" id="KIW33086.1"/>
    </source>
</evidence>
<accession>A0A0D1ZYC5</accession>
<reference evidence="1 2" key="1">
    <citation type="submission" date="2015-01" db="EMBL/GenBank/DDBJ databases">
        <title>The Genome Sequence of Cladophialophora immunda CBS83496.</title>
        <authorList>
            <consortium name="The Broad Institute Genomics Platform"/>
            <person name="Cuomo C."/>
            <person name="de Hoog S."/>
            <person name="Gorbushina A."/>
            <person name="Stielow B."/>
            <person name="Teixiera M."/>
            <person name="Abouelleil A."/>
            <person name="Chapman S.B."/>
            <person name="Priest M."/>
            <person name="Young S.K."/>
            <person name="Wortman J."/>
            <person name="Nusbaum C."/>
            <person name="Birren B."/>
        </authorList>
    </citation>
    <scope>NUCLEOTIDE SEQUENCE [LARGE SCALE GENOMIC DNA]</scope>
    <source>
        <strain evidence="1 2">CBS 83496</strain>
    </source>
</reference>
<sequence length="408" mass="45234">MHDPHIIKQLQLSTNAPSPRTFASAEAGRQRLRGEIAKWRNYVQHMALFVDSPDLHGNCSFDSILATLTPAETDEPLGMTFWEHAGFCGRGVNGDIAQLFAELEAYRIAVWCQDTGFSGRKPFLIHYGIALHVLQDSLLKRYKSECKWLSEAARTPNYVQWWRKKKTVETEEPEVASQRALERSIYLAHERASLSRSSFEFGKVDEQVQYSVFAMHRPIVFALVSCLCALNVASAPADIVPRQSAPCTDKTIGLYLDGTNFDITYLRTFRLSYANSSAYVGRIKDQSYAEPLIVGALNGSDNSVTFLSIHESPTGFQQMYVFRYQSQPVGFSVPHGDAPQGASTAGFSFGAGGALLHNGFNSFYACQDDALSSLDSYQIYWLDTGNPVGWTCQGPIAIQAGDACSRDE</sequence>
<dbReference type="OrthoDB" id="4149001at2759"/>
<keyword evidence="2" id="KW-1185">Reference proteome</keyword>
<protein>
    <submittedName>
        <fullName evidence="1">Uncharacterized protein</fullName>
    </submittedName>
</protein>
<dbReference type="GeneID" id="27343775"/>
<dbReference type="AlphaFoldDB" id="A0A0D1ZYC5"/>
<name>A0A0D1ZYC5_9EURO</name>
<dbReference type="RefSeq" id="XP_016253302.1">
    <property type="nucleotide sequence ID" value="XM_016391400.1"/>
</dbReference>
<dbReference type="HOGENOM" id="CLU_674390_0_0_1"/>
<dbReference type="EMBL" id="KN847041">
    <property type="protein sequence ID" value="KIW33086.1"/>
    <property type="molecule type" value="Genomic_DNA"/>
</dbReference>
<evidence type="ECO:0000313" key="2">
    <source>
        <dbReference type="Proteomes" id="UP000054466"/>
    </source>
</evidence>
<dbReference type="VEuPathDB" id="FungiDB:PV07_04581"/>
<gene>
    <name evidence="1" type="ORF">PV07_04581</name>
</gene>
<organism evidence="1 2">
    <name type="scientific">Cladophialophora immunda</name>
    <dbReference type="NCBI Taxonomy" id="569365"/>
    <lineage>
        <taxon>Eukaryota</taxon>
        <taxon>Fungi</taxon>
        <taxon>Dikarya</taxon>
        <taxon>Ascomycota</taxon>
        <taxon>Pezizomycotina</taxon>
        <taxon>Eurotiomycetes</taxon>
        <taxon>Chaetothyriomycetidae</taxon>
        <taxon>Chaetothyriales</taxon>
        <taxon>Herpotrichiellaceae</taxon>
        <taxon>Cladophialophora</taxon>
    </lineage>
</organism>
<proteinExistence type="predicted"/>